<dbReference type="AlphaFoldDB" id="A0A225SPJ3"/>
<name>A0A225SPJ3_9BURK</name>
<accession>A0A225SPJ3</accession>
<dbReference type="Proteomes" id="UP000214747">
    <property type="component" value="Unassembled WGS sequence"/>
</dbReference>
<organism evidence="2 3">
    <name type="scientific">Herbaspirillum aquaticum</name>
    <dbReference type="NCBI Taxonomy" id="568783"/>
    <lineage>
        <taxon>Bacteria</taxon>
        <taxon>Pseudomonadati</taxon>
        <taxon>Pseudomonadota</taxon>
        <taxon>Betaproteobacteria</taxon>
        <taxon>Burkholderiales</taxon>
        <taxon>Oxalobacteraceae</taxon>
        <taxon>Herbaspirillum</taxon>
    </lineage>
</organism>
<sequence>MTPKIPETEEGLLFAELDLGVISIAKSAADPAGHYARPDVTRLLLNPKRYRPVEFFSATGTPVQEAMEALPSLKSTDDESTPREREA</sequence>
<dbReference type="EMBL" id="NJGV01000021">
    <property type="protein sequence ID" value="OWY32937.1"/>
    <property type="molecule type" value="Genomic_DNA"/>
</dbReference>
<feature type="compositionally biased region" description="Basic and acidic residues" evidence="1">
    <location>
        <begin position="75"/>
        <end position="87"/>
    </location>
</feature>
<proteinExistence type="predicted"/>
<feature type="region of interest" description="Disordered" evidence="1">
    <location>
        <begin position="68"/>
        <end position="87"/>
    </location>
</feature>
<protein>
    <submittedName>
        <fullName evidence="2">Uncharacterized protein</fullName>
    </submittedName>
</protein>
<evidence type="ECO:0000313" key="2">
    <source>
        <dbReference type="EMBL" id="OWY32937.1"/>
    </source>
</evidence>
<reference evidence="2 3" key="1">
    <citation type="journal article" date="2010" name="Int. J. Syst. Evol. Microbiol.">
        <title>Reclassification of Herbaspirillum putei as a later heterotypic synonym of Herbaspirillum huttiense, with the description of H. huttiense subsp. huttiense subsp. nov. and H. huttiense subsp. putei subsp. nov., comb. nov., and description of Herbaspirillum aquaticum sp. nov.</title>
        <authorList>
            <person name="Dobritsa A.P."/>
            <person name="Reddy M.C."/>
            <person name="Samadpour M."/>
        </authorList>
    </citation>
    <scope>NUCLEOTIDE SEQUENCE [LARGE SCALE GENOMIC DNA]</scope>
    <source>
        <strain evidence="2 3">IEH 4430</strain>
    </source>
</reference>
<evidence type="ECO:0000313" key="3">
    <source>
        <dbReference type="Proteomes" id="UP000214747"/>
    </source>
</evidence>
<evidence type="ECO:0000256" key="1">
    <source>
        <dbReference type="SAM" id="MobiDB-lite"/>
    </source>
</evidence>
<keyword evidence="3" id="KW-1185">Reference proteome</keyword>
<dbReference type="InterPro" id="IPR036526">
    <property type="entry name" value="C-N_Hydrolase_sf"/>
</dbReference>
<comment type="caution">
    <text evidence="2">The sequence shown here is derived from an EMBL/GenBank/DDBJ whole genome shotgun (WGS) entry which is preliminary data.</text>
</comment>
<gene>
    <name evidence="2" type="ORF">CEJ45_18600</name>
</gene>
<dbReference type="SUPFAM" id="SSF56317">
    <property type="entry name" value="Carbon-nitrogen hydrolase"/>
    <property type="match status" value="1"/>
</dbReference>